<proteinExistence type="predicted"/>
<dbReference type="AlphaFoldDB" id="A0A6J4I0M0"/>
<name>A0A6J4I0M0_9CHLR</name>
<reference evidence="2" key="1">
    <citation type="submission" date="2020-02" db="EMBL/GenBank/DDBJ databases">
        <authorList>
            <person name="Meier V. D."/>
        </authorList>
    </citation>
    <scope>NUCLEOTIDE SEQUENCE</scope>
    <source>
        <strain evidence="2">AVDCRST_MAG77</strain>
    </source>
</reference>
<feature type="compositionally biased region" description="Gly residues" evidence="1">
    <location>
        <begin position="34"/>
        <end position="45"/>
    </location>
</feature>
<organism evidence="2">
    <name type="scientific">uncultured Chloroflexota bacterium</name>
    <dbReference type="NCBI Taxonomy" id="166587"/>
    <lineage>
        <taxon>Bacteria</taxon>
        <taxon>Bacillati</taxon>
        <taxon>Chloroflexota</taxon>
        <taxon>environmental samples</taxon>
    </lineage>
</organism>
<gene>
    <name evidence="2" type="ORF">AVDCRST_MAG77-1429</name>
</gene>
<evidence type="ECO:0000313" key="2">
    <source>
        <dbReference type="EMBL" id="CAA9239116.1"/>
    </source>
</evidence>
<feature type="non-terminal residue" evidence="2">
    <location>
        <position position="366"/>
    </location>
</feature>
<sequence>GAHAADVRHGSGRLLPGHVRGVAGFGGDAGARARSGGGGGAGQLGDDGVPAAADRVPAPGGTAGRHGRPPAAVRGRHRAGHRGGVAGGAGAESGGAAGGEGAARDWGRDGVGHQPAHHHGGGDRGAPWTRSGAGDHVVFHRRDGGHGAGAAVRPILGLALGLLHGGRCGAGGGDPVAAAGTRSTNGARRENGAEAVARLAGGHSTAADAVSGVAVAEPLPRWAGDVPGWLAVAPTDARRGAGAAGDVRPGRAPGVGATGAAAPAEERAVHHRGGRQRHLAHDHDDGGVFRALPGSAWSGFGADRNGRAADGDAGVHDGHDAGGWVAVRQGAFGVVVPCLHGDGGERADAAGARGGESGLHAHVRHH</sequence>
<evidence type="ECO:0000256" key="1">
    <source>
        <dbReference type="SAM" id="MobiDB-lite"/>
    </source>
</evidence>
<feature type="region of interest" description="Disordered" evidence="1">
    <location>
        <begin position="34"/>
        <end position="140"/>
    </location>
</feature>
<feature type="compositionally biased region" description="Basic and acidic residues" evidence="1">
    <location>
        <begin position="102"/>
        <end position="111"/>
    </location>
</feature>
<accession>A0A6J4I0M0</accession>
<dbReference type="EMBL" id="CADCTC010000091">
    <property type="protein sequence ID" value="CAA9239116.1"/>
    <property type="molecule type" value="Genomic_DNA"/>
</dbReference>
<feature type="non-terminal residue" evidence="2">
    <location>
        <position position="1"/>
    </location>
</feature>
<feature type="region of interest" description="Disordered" evidence="1">
    <location>
        <begin position="241"/>
        <end position="261"/>
    </location>
</feature>
<feature type="compositionally biased region" description="Gly residues" evidence="1">
    <location>
        <begin position="82"/>
        <end position="101"/>
    </location>
</feature>
<protein>
    <submittedName>
        <fullName evidence="2">Uncharacterized MFS-type transporter</fullName>
    </submittedName>
</protein>